<keyword evidence="2" id="KW-1185">Reference proteome</keyword>
<proteinExistence type="predicted"/>
<evidence type="ECO:0000313" key="1">
    <source>
        <dbReference type="EMBL" id="SLM94165.1"/>
    </source>
</evidence>
<sequence length="56" mass="6084">MDGAGLTLLLGTWSGESLRVAGHRALAPIPHRADAHWWLTAETTTPIRLRAPGLDR</sequence>
<gene>
    <name evidence="1" type="ORF">FM105_04000</name>
</gene>
<organism evidence="1 2">
    <name type="scientific">Brevibacterium yomogidense</name>
    <dbReference type="NCBI Taxonomy" id="946573"/>
    <lineage>
        <taxon>Bacteria</taxon>
        <taxon>Bacillati</taxon>
        <taxon>Actinomycetota</taxon>
        <taxon>Actinomycetes</taxon>
        <taxon>Micrococcales</taxon>
        <taxon>Brevibacteriaceae</taxon>
        <taxon>Brevibacterium</taxon>
    </lineage>
</organism>
<name>A0A1X6X592_9MICO</name>
<protein>
    <submittedName>
        <fullName evidence="1">Uncharacterized protein</fullName>
    </submittedName>
</protein>
<evidence type="ECO:0000313" key="2">
    <source>
        <dbReference type="Proteomes" id="UP000196581"/>
    </source>
</evidence>
<dbReference type="AlphaFoldDB" id="A0A1X6X592"/>
<dbReference type="EMBL" id="FWFF01000005">
    <property type="protein sequence ID" value="SLM94165.1"/>
    <property type="molecule type" value="Genomic_DNA"/>
</dbReference>
<reference evidence="2" key="1">
    <citation type="submission" date="2017-02" db="EMBL/GenBank/DDBJ databases">
        <authorList>
            <person name="Dridi B."/>
        </authorList>
    </citation>
    <scope>NUCLEOTIDE SEQUENCE [LARGE SCALE GENOMIC DNA]</scope>
    <source>
        <strain evidence="2">B Co 03.10</strain>
    </source>
</reference>
<accession>A0A1X6X592</accession>
<dbReference type="Proteomes" id="UP000196581">
    <property type="component" value="Unassembled WGS sequence"/>
</dbReference>